<comment type="caution">
    <text evidence="2">The sequence shown here is derived from an EMBL/GenBank/DDBJ whole genome shotgun (WGS) entry which is preliminary data.</text>
</comment>
<dbReference type="GO" id="GO:0005524">
    <property type="term" value="F:ATP binding"/>
    <property type="evidence" value="ECO:0007669"/>
    <property type="project" value="UniProtKB-KW"/>
</dbReference>
<reference evidence="3" key="1">
    <citation type="submission" date="2012-11" db="EMBL/GenBank/DDBJ databases">
        <authorList>
            <person name="Lucero-Rivera Y.E."/>
            <person name="Tovar-Ramirez D."/>
        </authorList>
    </citation>
    <scope>NUCLEOTIDE SEQUENCE [LARGE SCALE GENOMIC DNA]</scope>
    <source>
        <strain evidence="3">Araruama</strain>
    </source>
</reference>
<dbReference type="PROSITE" id="PS50893">
    <property type="entry name" value="ABC_TRANSPORTER_2"/>
    <property type="match status" value="1"/>
</dbReference>
<dbReference type="PANTHER" id="PTHR24220">
    <property type="entry name" value="IMPORT ATP-BINDING PROTEIN"/>
    <property type="match status" value="1"/>
</dbReference>
<dbReference type="InterPro" id="IPR027417">
    <property type="entry name" value="P-loop_NTPase"/>
</dbReference>
<gene>
    <name evidence="2" type="ORF">OMM_01254</name>
</gene>
<dbReference type="GO" id="GO:0022857">
    <property type="term" value="F:transmembrane transporter activity"/>
    <property type="evidence" value="ECO:0007669"/>
    <property type="project" value="TreeGrafter"/>
</dbReference>
<evidence type="ECO:0000259" key="1">
    <source>
        <dbReference type="PROSITE" id="PS50893"/>
    </source>
</evidence>
<proteinExistence type="predicted"/>
<dbReference type="AlphaFoldDB" id="A0A1V1PED6"/>
<keyword evidence="2" id="KW-0449">Lipoprotein</keyword>
<evidence type="ECO:0000313" key="3">
    <source>
        <dbReference type="Proteomes" id="UP000189670"/>
    </source>
</evidence>
<dbReference type="Gene3D" id="3.40.50.300">
    <property type="entry name" value="P-loop containing nucleotide triphosphate hydrolases"/>
    <property type="match status" value="1"/>
</dbReference>
<organism evidence="2 3">
    <name type="scientific">Candidatus Magnetoglobus multicellularis str. Araruama</name>
    <dbReference type="NCBI Taxonomy" id="890399"/>
    <lineage>
        <taxon>Bacteria</taxon>
        <taxon>Pseudomonadati</taxon>
        <taxon>Thermodesulfobacteriota</taxon>
        <taxon>Desulfobacteria</taxon>
        <taxon>Desulfobacterales</taxon>
        <taxon>Desulfobacteraceae</taxon>
        <taxon>Candidatus Magnetoglobus</taxon>
    </lineage>
</organism>
<feature type="domain" description="ABC transporter" evidence="1">
    <location>
        <begin position="7"/>
        <end position="182"/>
    </location>
</feature>
<evidence type="ECO:0000313" key="2">
    <source>
        <dbReference type="EMBL" id="ETR73035.1"/>
    </source>
</evidence>
<dbReference type="SUPFAM" id="SSF52540">
    <property type="entry name" value="P-loop containing nucleoside triphosphate hydrolases"/>
    <property type="match status" value="1"/>
</dbReference>
<dbReference type="EMBL" id="ATBP01000093">
    <property type="protein sequence ID" value="ETR73035.1"/>
    <property type="molecule type" value="Genomic_DNA"/>
</dbReference>
<dbReference type="InterPro" id="IPR015854">
    <property type="entry name" value="ABC_transpr_LolD-like"/>
</dbReference>
<dbReference type="InterPro" id="IPR003439">
    <property type="entry name" value="ABC_transporter-like_ATP-bd"/>
</dbReference>
<sequence>MDEMVLYHGDDILFNPLDQPPISYRYMMQEAPERIEKVRYAYFGFMFQQDHLIDAMTGWENVILSYLLRYPEASKAEAVEKAKMIIKACHFDDMLHGLMDRSPATYSGGQRQRTALIRAIIHDPMVIFADEPLASVDQGTAKDIINILYQQREKGITVIMVVHDTHEYLFDSVTVNKIRLRKQK</sequence>
<keyword evidence="2" id="KW-0547">Nucleotide-binding</keyword>
<protein>
    <submittedName>
        <fullName evidence="2">Lipoprotein-releasing system ATP-binding protein</fullName>
    </submittedName>
</protein>
<keyword evidence="2" id="KW-0067">ATP-binding</keyword>
<dbReference type="Proteomes" id="UP000189670">
    <property type="component" value="Unassembled WGS sequence"/>
</dbReference>
<name>A0A1V1PED6_9BACT</name>
<dbReference type="Pfam" id="PF00005">
    <property type="entry name" value="ABC_tran"/>
    <property type="match status" value="1"/>
</dbReference>
<dbReference type="GO" id="GO:0005886">
    <property type="term" value="C:plasma membrane"/>
    <property type="evidence" value="ECO:0007669"/>
    <property type="project" value="TreeGrafter"/>
</dbReference>
<accession>A0A1V1PED6</accession>
<dbReference type="GO" id="GO:0016887">
    <property type="term" value="F:ATP hydrolysis activity"/>
    <property type="evidence" value="ECO:0007669"/>
    <property type="project" value="InterPro"/>
</dbReference>